<evidence type="ECO:0000256" key="3">
    <source>
        <dbReference type="SAM" id="SignalP"/>
    </source>
</evidence>
<evidence type="ECO:0000313" key="5">
    <source>
        <dbReference type="Proteomes" id="UP000011074"/>
    </source>
</evidence>
<sequence length="244" mass="26093">MTLTRRHLVRSTAVAAVAGSALLLPAAAAFADSPQPTTTGSPGAAGDQQQKDDRQKDDQKKNEDQKKHDENKRDQKNHDEKNNDQQKGDRKLVRTQNLSGGFLAKVYRVGPNHFQADMYAKDPGTGKLVKMDTLETKGGKPAYGRHNGAHFVLRPDGSMTSWVEGGNKKKDEKKNTHPGEQKNQRQGDGQQTKVTPKGGVKAGAEGVGETPDTPAMLLAGGGAAAAAAGLGFALLHRRKAREDA</sequence>
<feature type="region of interest" description="Disordered" evidence="1">
    <location>
        <begin position="154"/>
        <end position="213"/>
    </location>
</feature>
<dbReference type="Proteomes" id="UP000011074">
    <property type="component" value="Chromosome"/>
</dbReference>
<dbReference type="InterPro" id="IPR006311">
    <property type="entry name" value="TAT_signal"/>
</dbReference>
<accession>A0A8A1UT82</accession>
<feature type="compositionally biased region" description="Basic and acidic residues" evidence="1">
    <location>
        <begin position="49"/>
        <end position="92"/>
    </location>
</feature>
<feature type="compositionally biased region" description="Basic and acidic residues" evidence="1">
    <location>
        <begin position="166"/>
        <end position="185"/>
    </location>
</feature>
<reference evidence="4" key="2">
    <citation type="submission" date="2020-01" db="EMBL/GenBank/DDBJ databases">
        <authorList>
            <person name="Algora L."/>
            <person name="Schniete J.K."/>
            <person name="MacFadyen A."/>
            <person name="Hoskisson P.A."/>
            <person name="Hunter I.S."/>
            <person name="Herron P.R."/>
        </authorList>
    </citation>
    <scope>NUCLEOTIDE SEQUENCE</scope>
    <source>
        <strain evidence="4">ATCC 10970</strain>
    </source>
</reference>
<protein>
    <recommendedName>
        <fullName evidence="6">LPXTG cell wall anchor domain-containing protein</fullName>
    </recommendedName>
</protein>
<dbReference type="RefSeq" id="WP_030182670.1">
    <property type="nucleotide sequence ID" value="NZ_CP048261.1"/>
</dbReference>
<feature type="transmembrane region" description="Helical" evidence="2">
    <location>
        <begin position="215"/>
        <end position="235"/>
    </location>
</feature>
<dbReference type="EMBL" id="CP048261">
    <property type="protein sequence ID" value="QST83487.1"/>
    <property type="molecule type" value="Genomic_DNA"/>
</dbReference>
<name>A0A8A1UT82_STRR1</name>
<gene>
    <name evidence="4" type="ORF">SRIM_027935</name>
</gene>
<dbReference type="PROSITE" id="PS51318">
    <property type="entry name" value="TAT"/>
    <property type="match status" value="1"/>
</dbReference>
<evidence type="ECO:0000256" key="2">
    <source>
        <dbReference type="SAM" id="Phobius"/>
    </source>
</evidence>
<evidence type="ECO:0000256" key="1">
    <source>
        <dbReference type="SAM" id="MobiDB-lite"/>
    </source>
</evidence>
<feature type="chain" id="PRO_5032798692" description="LPXTG cell wall anchor domain-containing protein" evidence="3">
    <location>
        <begin position="32"/>
        <end position="244"/>
    </location>
</feature>
<reference evidence="4" key="3">
    <citation type="journal article" date="2021" name="bioRxiv">
        <title>Bilateral symmetry of linear streptomycete chromosomes.</title>
        <authorList>
            <person name="Algora-Gallardo L."/>
            <person name="Schniete J.K."/>
            <person name="Mark D.R."/>
            <person name="Hunter I.S."/>
            <person name="Herron P.R."/>
        </authorList>
    </citation>
    <scope>NUCLEOTIDE SEQUENCE</scope>
    <source>
        <strain evidence="4">ATCC 10970</strain>
    </source>
</reference>
<evidence type="ECO:0008006" key="6">
    <source>
        <dbReference type="Google" id="ProtNLM"/>
    </source>
</evidence>
<evidence type="ECO:0000313" key="4">
    <source>
        <dbReference type="EMBL" id="QST83487.1"/>
    </source>
</evidence>
<feature type="compositionally biased region" description="Low complexity" evidence="1">
    <location>
        <begin position="197"/>
        <end position="209"/>
    </location>
</feature>
<organism evidence="4 5">
    <name type="scientific">Streptomyces rimosus subsp. rimosus (strain ATCC 10970 / DSM 40260 / JCM 4667 / NRRL 2234)</name>
    <dbReference type="NCBI Taxonomy" id="1265868"/>
    <lineage>
        <taxon>Bacteria</taxon>
        <taxon>Bacillati</taxon>
        <taxon>Actinomycetota</taxon>
        <taxon>Actinomycetes</taxon>
        <taxon>Kitasatosporales</taxon>
        <taxon>Streptomycetaceae</taxon>
        <taxon>Streptomyces</taxon>
    </lineage>
</organism>
<keyword evidence="3" id="KW-0732">Signal</keyword>
<keyword evidence="2" id="KW-1133">Transmembrane helix</keyword>
<feature type="region of interest" description="Disordered" evidence="1">
    <location>
        <begin position="32"/>
        <end position="96"/>
    </location>
</feature>
<proteinExistence type="predicted"/>
<feature type="signal peptide" evidence="3">
    <location>
        <begin position="1"/>
        <end position="31"/>
    </location>
</feature>
<dbReference type="GeneID" id="66857884"/>
<keyword evidence="2" id="KW-0472">Membrane</keyword>
<reference evidence="4" key="1">
    <citation type="submission" date="2012-12" db="EMBL/GenBank/DDBJ databases">
        <authorList>
            <person name="Pethick F.E."/>
            <person name="MacFadyen A.C."/>
            <person name="Tang Z."/>
            <person name="Sangal V."/>
            <person name="Tze-Tze L."/>
            <person name="Chu J."/>
            <person name="Guo M."/>
            <person name="Kirby R."/>
            <person name="Hoskisson P.A."/>
            <person name="Herron P.R."/>
            <person name="Hunter I.S."/>
        </authorList>
    </citation>
    <scope>NUCLEOTIDE SEQUENCE</scope>
    <source>
        <strain evidence="4">ATCC 10970</strain>
    </source>
</reference>
<dbReference type="AlphaFoldDB" id="A0A8A1UT82"/>
<keyword evidence="2" id="KW-0812">Transmembrane</keyword>